<name>A0A381UEV5_9ZZZZ</name>
<dbReference type="PANTHER" id="PTHR35848:SF6">
    <property type="entry name" value="CUPIN TYPE-2 DOMAIN-CONTAINING PROTEIN"/>
    <property type="match status" value="1"/>
</dbReference>
<reference evidence="3" key="1">
    <citation type="submission" date="2018-05" db="EMBL/GenBank/DDBJ databases">
        <authorList>
            <person name="Lanie J.A."/>
            <person name="Ng W.-L."/>
            <person name="Kazmierczak K.M."/>
            <person name="Andrzejewski T.M."/>
            <person name="Davidsen T.M."/>
            <person name="Wayne K.J."/>
            <person name="Tettelin H."/>
            <person name="Glass J.I."/>
            <person name="Rusch D."/>
            <person name="Podicherti R."/>
            <person name="Tsui H.-C.T."/>
            <person name="Winkler M.E."/>
        </authorList>
    </citation>
    <scope>NUCLEOTIDE SEQUENCE</scope>
</reference>
<evidence type="ECO:0000256" key="1">
    <source>
        <dbReference type="ARBA" id="ARBA00022723"/>
    </source>
</evidence>
<dbReference type="Gene3D" id="2.60.120.10">
    <property type="entry name" value="Jelly Rolls"/>
    <property type="match status" value="1"/>
</dbReference>
<protein>
    <recommendedName>
        <fullName evidence="2">Cupin type-2 domain-containing protein</fullName>
    </recommendedName>
</protein>
<accession>A0A381UEV5</accession>
<dbReference type="EMBL" id="UINC01006295">
    <property type="protein sequence ID" value="SVA26679.1"/>
    <property type="molecule type" value="Genomic_DNA"/>
</dbReference>
<dbReference type="InterPro" id="IPR014710">
    <property type="entry name" value="RmlC-like_jellyroll"/>
</dbReference>
<dbReference type="AlphaFoldDB" id="A0A381UEV5"/>
<proteinExistence type="predicted"/>
<dbReference type="Pfam" id="PF07883">
    <property type="entry name" value="Cupin_2"/>
    <property type="match status" value="1"/>
</dbReference>
<dbReference type="InterPro" id="IPR013096">
    <property type="entry name" value="Cupin_2"/>
</dbReference>
<dbReference type="SUPFAM" id="SSF51182">
    <property type="entry name" value="RmlC-like cupins"/>
    <property type="match status" value="1"/>
</dbReference>
<feature type="domain" description="Cupin type-2" evidence="2">
    <location>
        <begin position="48"/>
        <end position="120"/>
    </location>
</feature>
<evidence type="ECO:0000313" key="3">
    <source>
        <dbReference type="EMBL" id="SVA26679.1"/>
    </source>
</evidence>
<dbReference type="GO" id="GO:0046872">
    <property type="term" value="F:metal ion binding"/>
    <property type="evidence" value="ECO:0007669"/>
    <property type="project" value="UniProtKB-KW"/>
</dbReference>
<keyword evidence="1" id="KW-0479">Metal-binding</keyword>
<gene>
    <name evidence="3" type="ORF">METZ01_LOCUS79533</name>
</gene>
<organism evidence="3">
    <name type="scientific">marine metagenome</name>
    <dbReference type="NCBI Taxonomy" id="408172"/>
    <lineage>
        <taxon>unclassified sequences</taxon>
        <taxon>metagenomes</taxon>
        <taxon>ecological metagenomes</taxon>
    </lineage>
</organism>
<dbReference type="InterPro" id="IPR051610">
    <property type="entry name" value="GPI/OXD"/>
</dbReference>
<dbReference type="PANTHER" id="PTHR35848">
    <property type="entry name" value="OXALATE-BINDING PROTEIN"/>
    <property type="match status" value="1"/>
</dbReference>
<evidence type="ECO:0000259" key="2">
    <source>
        <dbReference type="Pfam" id="PF07883"/>
    </source>
</evidence>
<dbReference type="InterPro" id="IPR011051">
    <property type="entry name" value="RmlC_Cupin_sf"/>
</dbReference>
<sequence length="129" mass="14626">MEQIHMNYYKQTDSNNISQIPAYHDGEGIFDVRKLFEKQFQMPIKAAIWELKPGSGEGMHRHGDDGELEEFYYFLEGEAIMYAEDEKIPVTAGDSILVPHGVDHGFKNIGTNKLKVLVIWGSPKPKQSG</sequence>